<dbReference type="CDD" id="cd14792">
    <property type="entry name" value="GH27"/>
    <property type="match status" value="1"/>
</dbReference>
<dbReference type="PRINTS" id="PR00740">
    <property type="entry name" value="GLHYDRLASE27"/>
</dbReference>
<feature type="signal peptide" evidence="6">
    <location>
        <begin position="1"/>
        <end position="19"/>
    </location>
</feature>
<comment type="catalytic activity">
    <reaction evidence="5">
        <text>Hydrolysis of terminal, non-reducing alpha-D-galactose residues in alpha-D-galactosides, including galactose oligosaccharides, galactomannans and galactolipids.</text>
        <dbReference type="EC" id="3.2.1.22"/>
    </reaction>
</comment>
<evidence type="ECO:0000256" key="4">
    <source>
        <dbReference type="ARBA" id="ARBA00023295"/>
    </source>
</evidence>
<dbReference type="Proteomes" id="UP000321479">
    <property type="component" value="Chromosome"/>
</dbReference>
<dbReference type="EMBL" id="CP042436">
    <property type="protein sequence ID" value="QEC64064.1"/>
    <property type="molecule type" value="Genomic_DNA"/>
</dbReference>
<dbReference type="Gene3D" id="3.20.20.70">
    <property type="entry name" value="Aldolase class I"/>
    <property type="match status" value="1"/>
</dbReference>
<dbReference type="PANTHER" id="PTHR11452:SF42">
    <property type="entry name" value="ALPHA-GALACTOSIDASE"/>
    <property type="match status" value="1"/>
</dbReference>
<evidence type="ECO:0000256" key="1">
    <source>
        <dbReference type="ARBA" id="ARBA00009743"/>
    </source>
</evidence>
<dbReference type="PANTHER" id="PTHR11452">
    <property type="entry name" value="ALPHA-GALACTOSIDASE/ALPHA-N-ACETYLGALACTOSAMINIDASE"/>
    <property type="match status" value="1"/>
</dbReference>
<dbReference type="InterPro" id="IPR017853">
    <property type="entry name" value="GH"/>
</dbReference>
<comment type="similarity">
    <text evidence="1 5">Belongs to the glycosyl hydrolase 27 family.</text>
</comment>
<evidence type="ECO:0000256" key="5">
    <source>
        <dbReference type="RuleBase" id="RU361168"/>
    </source>
</evidence>
<dbReference type="SUPFAM" id="SSF51011">
    <property type="entry name" value="Glycosyl hydrolase domain"/>
    <property type="match status" value="1"/>
</dbReference>
<dbReference type="GO" id="GO:0005975">
    <property type="term" value="P:carbohydrate metabolic process"/>
    <property type="evidence" value="ECO:0007669"/>
    <property type="project" value="InterPro"/>
</dbReference>
<dbReference type="InterPro" id="IPR041233">
    <property type="entry name" value="Melibiase_C"/>
</dbReference>
<evidence type="ECO:0000313" key="8">
    <source>
        <dbReference type="EMBL" id="QEC64064.1"/>
    </source>
</evidence>
<dbReference type="InterPro" id="IPR002241">
    <property type="entry name" value="Glyco_hydro_27"/>
</dbReference>
<reference evidence="8 9" key="1">
    <citation type="journal article" date="2017" name="Curr. Microbiol.">
        <title>Mucilaginibacter ginsenosidivorans sp. nov., Isolated from Soil of Ginseng Field.</title>
        <authorList>
            <person name="Kim M.M."/>
            <person name="Siddiqi M.Z."/>
            <person name="Im W.T."/>
        </authorList>
    </citation>
    <scope>NUCLEOTIDE SEQUENCE [LARGE SCALE GENOMIC DNA]</scope>
    <source>
        <strain evidence="8 9">Gsoil 3017</strain>
    </source>
</reference>
<dbReference type="SUPFAM" id="SSF51445">
    <property type="entry name" value="(Trans)glycosidases"/>
    <property type="match status" value="1"/>
</dbReference>
<dbReference type="KEGG" id="mgin:FRZ54_16265"/>
<keyword evidence="5" id="KW-1015">Disulfide bond</keyword>
<evidence type="ECO:0000256" key="3">
    <source>
        <dbReference type="ARBA" id="ARBA00022801"/>
    </source>
</evidence>
<evidence type="ECO:0000259" key="7">
    <source>
        <dbReference type="Pfam" id="PF17801"/>
    </source>
</evidence>
<dbReference type="Gene3D" id="2.60.40.1180">
    <property type="entry name" value="Golgi alpha-mannosidase II"/>
    <property type="match status" value="1"/>
</dbReference>
<accession>A0A5B8UYA6</accession>
<keyword evidence="2 6" id="KW-0732">Signal</keyword>
<keyword evidence="4 5" id="KW-0326">Glycosidase</keyword>
<feature type="domain" description="Alpha galactosidase C-terminal" evidence="7">
    <location>
        <begin position="380"/>
        <end position="450"/>
    </location>
</feature>
<keyword evidence="3 5" id="KW-0378">Hydrolase</keyword>
<evidence type="ECO:0000313" key="9">
    <source>
        <dbReference type="Proteomes" id="UP000321479"/>
    </source>
</evidence>
<organism evidence="8 9">
    <name type="scientific">Mucilaginibacter ginsenosidivorans</name>
    <dbReference type="NCBI Taxonomy" id="398053"/>
    <lineage>
        <taxon>Bacteria</taxon>
        <taxon>Pseudomonadati</taxon>
        <taxon>Bacteroidota</taxon>
        <taxon>Sphingobacteriia</taxon>
        <taxon>Sphingobacteriales</taxon>
        <taxon>Sphingobacteriaceae</taxon>
        <taxon>Mucilaginibacter</taxon>
    </lineage>
</organism>
<evidence type="ECO:0000256" key="6">
    <source>
        <dbReference type="SAM" id="SignalP"/>
    </source>
</evidence>
<dbReference type="InterPro" id="IPR013785">
    <property type="entry name" value="Aldolase_TIM"/>
</dbReference>
<keyword evidence="9" id="KW-1185">Reference proteome</keyword>
<dbReference type="GO" id="GO:0004557">
    <property type="term" value="F:alpha-galactosidase activity"/>
    <property type="evidence" value="ECO:0007669"/>
    <property type="project" value="UniProtKB-EC"/>
</dbReference>
<dbReference type="AlphaFoldDB" id="A0A5B8UYA6"/>
<feature type="chain" id="PRO_5022794360" description="Alpha-galactosidase" evidence="6">
    <location>
        <begin position="20"/>
        <end position="454"/>
    </location>
</feature>
<proteinExistence type="inferred from homology"/>
<dbReference type="OrthoDB" id="9807519at2"/>
<evidence type="ECO:0000256" key="2">
    <source>
        <dbReference type="ARBA" id="ARBA00022729"/>
    </source>
</evidence>
<protein>
    <recommendedName>
        <fullName evidence="5">Alpha-galactosidase</fullName>
        <ecNumber evidence="5">3.2.1.22</ecNumber>
    </recommendedName>
    <alternativeName>
        <fullName evidence="5">Melibiase</fullName>
    </alternativeName>
</protein>
<dbReference type="Pfam" id="PF16499">
    <property type="entry name" value="Melibiase_2"/>
    <property type="match status" value="1"/>
</dbReference>
<gene>
    <name evidence="8" type="ORF">FRZ54_16265</name>
</gene>
<dbReference type="Pfam" id="PF17801">
    <property type="entry name" value="Melibiase_C"/>
    <property type="match status" value="1"/>
</dbReference>
<dbReference type="InterPro" id="IPR013780">
    <property type="entry name" value="Glyco_hydro_b"/>
</dbReference>
<name>A0A5B8UYA6_9SPHI</name>
<dbReference type="EC" id="3.2.1.22" evidence="5"/>
<sequence length="454" mass="51646">MKILYLLLAFCACWTNVYAQKSDIDSAPPMGWNSYNCFGSAVHENEVKANANYMAKYLKAHGWNYVVVDFLWSYDNPPGSNIGNPFQKNLQDGSFVPWLTMDKWGRLLPQPTKFPSAFGGQGFKPLSAYIHKLGLKFGIHVMRGIPRQAVWAKSPVLGATGITANMIADTTSKCDWLNHMYGLNMDKQGAQDYLNSLLKLYASWGVDFIKVDDIARPYHKKEIEGYRKAIEQCGRPIILSISPGETPVNEAEHVKQNANMWRMADDFWDNWKEILHMFDYAKQWEGFGGNGHWPDCDMLQIGKLSKRGPVGNERYSRFTNDELYTHMTFWCIFRSPLMIGGNLPENRAIEKALFTNDEVLAVNQHGTAPHQLYKTDSIMVWYSHIPGSKDIYVALFNIGESARDVAIDFSSIGFKGKVRVRDLWKKQNIGIYKTNYSKTINKHGAALVRLTPIN</sequence>